<gene>
    <name evidence="1" type="ORF">LAESUDRAFT_413302</name>
</gene>
<organism evidence="1 2">
    <name type="scientific">Laetiporus sulphureus 93-53</name>
    <dbReference type="NCBI Taxonomy" id="1314785"/>
    <lineage>
        <taxon>Eukaryota</taxon>
        <taxon>Fungi</taxon>
        <taxon>Dikarya</taxon>
        <taxon>Basidiomycota</taxon>
        <taxon>Agaricomycotina</taxon>
        <taxon>Agaricomycetes</taxon>
        <taxon>Polyporales</taxon>
        <taxon>Laetiporus</taxon>
    </lineage>
</organism>
<dbReference type="InParanoid" id="A0A165C7M4"/>
<evidence type="ECO:0000313" key="2">
    <source>
        <dbReference type="Proteomes" id="UP000076871"/>
    </source>
</evidence>
<reference evidence="1 2" key="1">
    <citation type="journal article" date="2016" name="Mol. Biol. Evol.">
        <title>Comparative Genomics of Early-Diverging Mushroom-Forming Fungi Provides Insights into the Origins of Lignocellulose Decay Capabilities.</title>
        <authorList>
            <person name="Nagy L.G."/>
            <person name="Riley R."/>
            <person name="Tritt A."/>
            <person name="Adam C."/>
            <person name="Daum C."/>
            <person name="Floudas D."/>
            <person name="Sun H."/>
            <person name="Yadav J.S."/>
            <person name="Pangilinan J."/>
            <person name="Larsson K.H."/>
            <person name="Matsuura K."/>
            <person name="Barry K."/>
            <person name="Labutti K."/>
            <person name="Kuo R."/>
            <person name="Ohm R.A."/>
            <person name="Bhattacharya S.S."/>
            <person name="Shirouzu T."/>
            <person name="Yoshinaga Y."/>
            <person name="Martin F.M."/>
            <person name="Grigoriev I.V."/>
            <person name="Hibbett D.S."/>
        </authorList>
    </citation>
    <scope>NUCLEOTIDE SEQUENCE [LARGE SCALE GENOMIC DNA]</scope>
    <source>
        <strain evidence="1 2">93-53</strain>
    </source>
</reference>
<name>A0A165C7M4_9APHY</name>
<dbReference type="RefSeq" id="XP_040760081.1">
    <property type="nucleotide sequence ID" value="XM_040902350.1"/>
</dbReference>
<dbReference type="EMBL" id="KV427653">
    <property type="protein sequence ID" value="KZT02341.1"/>
    <property type="molecule type" value="Genomic_DNA"/>
</dbReference>
<dbReference type="GeneID" id="63819381"/>
<proteinExistence type="predicted"/>
<keyword evidence="2" id="KW-1185">Reference proteome</keyword>
<accession>A0A165C7M4</accession>
<dbReference type="AlphaFoldDB" id="A0A165C7M4"/>
<sequence>MLFYDLSQLPLTNLKHLHLGETNLCWCRPSAASDYDYLWIVAMLHIINGNSTCASLARLTISVDPNIAKPPAPTAGEDGILSVPGLGRLPWHLIDRNLAALLEKLPALEVVFLVRAPNELEEDVALAHFVQHLIASRLPRSRAKSGKCTIRHSMDGSNTVQYTICPAFGDAEATGPSLF</sequence>
<protein>
    <submittedName>
        <fullName evidence="1">Uncharacterized protein</fullName>
    </submittedName>
</protein>
<dbReference type="Proteomes" id="UP000076871">
    <property type="component" value="Unassembled WGS sequence"/>
</dbReference>
<evidence type="ECO:0000313" key="1">
    <source>
        <dbReference type="EMBL" id="KZT02341.1"/>
    </source>
</evidence>